<dbReference type="Pfam" id="PF08706">
    <property type="entry name" value="D5_N"/>
    <property type="match status" value="1"/>
</dbReference>
<dbReference type="GO" id="GO:0004386">
    <property type="term" value="F:helicase activity"/>
    <property type="evidence" value="ECO:0007669"/>
    <property type="project" value="UniProtKB-KW"/>
</dbReference>
<dbReference type="AlphaFoldDB" id="A0A1I7B0N7"/>
<dbReference type="SUPFAM" id="SSF52540">
    <property type="entry name" value="P-loop containing nucleoside triphosphate hydrolases"/>
    <property type="match status" value="1"/>
</dbReference>
<keyword evidence="3" id="KW-0067">ATP-binding</keyword>
<name>A0A1I7B0N7_9ACTN</name>
<dbReference type="STRING" id="1296565.SAMN05660657_03216"/>
<dbReference type="PROSITE" id="PS51206">
    <property type="entry name" value="SF3_HELICASE_1"/>
    <property type="match status" value="1"/>
</dbReference>
<dbReference type="Pfam" id="PF19263">
    <property type="entry name" value="DUF5906"/>
    <property type="match status" value="1"/>
</dbReference>
<reference evidence="6" key="1">
    <citation type="submission" date="2016-10" db="EMBL/GenBank/DDBJ databases">
        <authorList>
            <person name="Varghese N."/>
            <person name="Submissions S."/>
        </authorList>
    </citation>
    <scope>NUCLEOTIDE SEQUENCE [LARGE SCALE GENOMIC DNA]</scope>
    <source>
        <strain evidence="6">DSM 46136</strain>
    </source>
</reference>
<evidence type="ECO:0000256" key="2">
    <source>
        <dbReference type="ARBA" id="ARBA00022801"/>
    </source>
</evidence>
<dbReference type="InterPro" id="IPR006500">
    <property type="entry name" value="Helicase_put_C_phage/plasmid"/>
</dbReference>
<dbReference type="RefSeq" id="WP_093580691.1">
    <property type="nucleotide sequence ID" value="NZ_FPBA01000011.1"/>
</dbReference>
<dbReference type="EMBL" id="FPBA01000011">
    <property type="protein sequence ID" value="SFT80761.1"/>
    <property type="molecule type" value="Genomic_DNA"/>
</dbReference>
<evidence type="ECO:0000313" key="5">
    <source>
        <dbReference type="EMBL" id="SFT80761.1"/>
    </source>
</evidence>
<dbReference type="Gene3D" id="3.40.50.300">
    <property type="entry name" value="P-loop containing nucleotide triphosphate hydrolases"/>
    <property type="match status" value="1"/>
</dbReference>
<keyword evidence="2" id="KW-0378">Hydrolase</keyword>
<keyword evidence="1" id="KW-0547">Nucleotide-binding</keyword>
<dbReference type="OrthoDB" id="9763644at2"/>
<dbReference type="InterPro" id="IPR045455">
    <property type="entry name" value="NrS-1_pol-like_helicase"/>
</dbReference>
<proteinExistence type="predicted"/>
<protein>
    <submittedName>
        <fullName evidence="5">Putative DNA primase/helicase</fullName>
    </submittedName>
</protein>
<dbReference type="Proteomes" id="UP000199546">
    <property type="component" value="Unassembled WGS sequence"/>
</dbReference>
<sequence>MSIDNNLSAEVDTENLASDHLEARVHRKQMRMAFRMAKEHGHELRHVRDVGWFVWRNGCWIPDPKDAPQNALIQVKQKAMQEVARLNGEERDKLYKDAAILDTANNINGTISIAKALPPISASVEELDPDPFLVNTPDGVYDLRTSEMFPHDRKQMHTKITGCSTFGARDDGLWHQFIEQVLPDPDVRRFAQKILGYSMLGRVQDQIFPIFFGESGTGKSTFLDSVHAALGSYAGLAPTTLLLATGARERHPTEIAGLRGQRLVMVHETEKSQPLKTAAMKNMTGGDRLKGRFMAKDFFEFTPSHTFVLVTNYSPTLDADDDAAWDRIRVVPFIKKFRGEKDENVNLGHQILESDLPSVLQWVLDGYELYEAGGLREVPQAVVDQTREHNQKVDDLTEWINEEVAPAPGQRVLVSAMYEAWRQWAKPQSIPPGRKNDFTARLERRRYRMETEDRQNWVMDVALPVTDSSEIYAGWRGGRPSQCGEQKVNEPGF</sequence>
<evidence type="ECO:0000313" key="6">
    <source>
        <dbReference type="Proteomes" id="UP000199546"/>
    </source>
</evidence>
<dbReference type="InterPro" id="IPR027417">
    <property type="entry name" value="P-loop_NTPase"/>
</dbReference>
<dbReference type="InterPro" id="IPR014818">
    <property type="entry name" value="Phage/plasmid_primase_P4_C"/>
</dbReference>
<organism evidence="5 6">
    <name type="scientific">Geodermatophilus amargosae</name>
    <dbReference type="NCBI Taxonomy" id="1296565"/>
    <lineage>
        <taxon>Bacteria</taxon>
        <taxon>Bacillati</taxon>
        <taxon>Actinomycetota</taxon>
        <taxon>Actinomycetes</taxon>
        <taxon>Geodermatophilales</taxon>
        <taxon>Geodermatophilaceae</taxon>
        <taxon>Geodermatophilus</taxon>
    </lineage>
</organism>
<evidence type="ECO:0000256" key="1">
    <source>
        <dbReference type="ARBA" id="ARBA00022741"/>
    </source>
</evidence>
<dbReference type="InterPro" id="IPR014015">
    <property type="entry name" value="Helicase_SF3_DNA-vir"/>
</dbReference>
<dbReference type="PANTHER" id="PTHR35372">
    <property type="entry name" value="ATP BINDING PROTEIN-RELATED"/>
    <property type="match status" value="1"/>
</dbReference>
<accession>A0A1I7B0N7</accession>
<dbReference type="GO" id="GO:0016787">
    <property type="term" value="F:hydrolase activity"/>
    <property type="evidence" value="ECO:0007669"/>
    <property type="project" value="UniProtKB-KW"/>
</dbReference>
<gene>
    <name evidence="5" type="ORF">SAMN05660657_03216</name>
</gene>
<feature type="domain" description="SF3 helicase" evidence="4">
    <location>
        <begin position="186"/>
        <end position="346"/>
    </location>
</feature>
<dbReference type="NCBIfam" id="TIGR01613">
    <property type="entry name" value="primase_Cterm"/>
    <property type="match status" value="1"/>
</dbReference>
<keyword evidence="5" id="KW-0347">Helicase</keyword>
<keyword evidence="6" id="KW-1185">Reference proteome</keyword>
<dbReference type="SMART" id="SM00885">
    <property type="entry name" value="D5_N"/>
    <property type="match status" value="1"/>
</dbReference>
<dbReference type="InterPro" id="IPR051620">
    <property type="entry name" value="ORF904-like_C"/>
</dbReference>
<dbReference type="PANTHER" id="PTHR35372:SF2">
    <property type="entry name" value="SF3 HELICASE DOMAIN-CONTAINING PROTEIN"/>
    <property type="match status" value="1"/>
</dbReference>
<dbReference type="GO" id="GO:0005524">
    <property type="term" value="F:ATP binding"/>
    <property type="evidence" value="ECO:0007669"/>
    <property type="project" value="UniProtKB-KW"/>
</dbReference>
<evidence type="ECO:0000256" key="3">
    <source>
        <dbReference type="ARBA" id="ARBA00022840"/>
    </source>
</evidence>
<evidence type="ECO:0000259" key="4">
    <source>
        <dbReference type="PROSITE" id="PS51206"/>
    </source>
</evidence>